<dbReference type="PROSITE" id="PS50137">
    <property type="entry name" value="DS_RBD"/>
    <property type="match status" value="1"/>
</dbReference>
<evidence type="ECO:0000256" key="3">
    <source>
        <dbReference type="ARBA" id="ARBA00022552"/>
    </source>
</evidence>
<evidence type="ECO:0000256" key="5">
    <source>
        <dbReference type="ARBA" id="ARBA00022722"/>
    </source>
</evidence>
<feature type="binding site" evidence="9">
    <location>
        <position position="38"/>
    </location>
    <ligand>
        <name>Mg(2+)</name>
        <dbReference type="ChEBI" id="CHEBI:18420"/>
    </ligand>
</feature>
<comment type="subcellular location">
    <subcellularLocation>
        <location evidence="9">Cytoplasm</location>
    </subcellularLocation>
</comment>
<dbReference type="GO" id="GO:0005737">
    <property type="term" value="C:cytoplasm"/>
    <property type="evidence" value="ECO:0007669"/>
    <property type="project" value="UniProtKB-SubCell"/>
</dbReference>
<comment type="function">
    <text evidence="9">Digests double-stranded RNA. Involved in the processing of primary rRNA transcript to yield the immediate precursors to the large and small rRNAs (23S and 16S). Processes some mRNAs, and tRNAs when they are encoded in the rRNA operon. Processes pre-crRNA and tracrRNA of type II CRISPR loci if present in the organism.</text>
</comment>
<evidence type="ECO:0000256" key="7">
    <source>
        <dbReference type="ARBA" id="ARBA00022801"/>
    </source>
</evidence>
<dbReference type="OrthoDB" id="9805026at2"/>
<keyword evidence="7 9" id="KW-0378">Hydrolase</keyword>
<keyword evidence="5 9" id="KW-0540">Nuclease</keyword>
<feature type="binding site" evidence="9">
    <location>
        <position position="114"/>
    </location>
    <ligand>
        <name>Mg(2+)</name>
        <dbReference type="ChEBI" id="CHEBI:18420"/>
    </ligand>
</feature>
<evidence type="ECO:0000256" key="4">
    <source>
        <dbReference type="ARBA" id="ARBA00022664"/>
    </source>
</evidence>
<dbReference type="Gene3D" id="3.30.160.20">
    <property type="match status" value="1"/>
</dbReference>
<dbReference type="InterPro" id="IPR036389">
    <property type="entry name" value="RNase_III_sf"/>
</dbReference>
<dbReference type="Pfam" id="PF14622">
    <property type="entry name" value="Ribonucleas_3_3"/>
    <property type="match status" value="1"/>
</dbReference>
<dbReference type="Gene3D" id="1.10.1520.10">
    <property type="entry name" value="Ribonuclease III domain"/>
    <property type="match status" value="1"/>
</dbReference>
<comment type="subunit">
    <text evidence="9">Homodimer.</text>
</comment>
<dbReference type="SUPFAM" id="SSF54768">
    <property type="entry name" value="dsRNA-binding domain-like"/>
    <property type="match status" value="1"/>
</dbReference>
<dbReference type="GO" id="GO:0019843">
    <property type="term" value="F:rRNA binding"/>
    <property type="evidence" value="ECO:0007669"/>
    <property type="project" value="UniProtKB-KW"/>
</dbReference>
<dbReference type="AlphaFoldDB" id="A0A3A3FZ20"/>
<dbReference type="GO" id="GO:0006364">
    <property type="term" value="P:rRNA processing"/>
    <property type="evidence" value="ECO:0007669"/>
    <property type="project" value="UniProtKB-UniRule"/>
</dbReference>
<dbReference type="NCBIfam" id="TIGR02191">
    <property type="entry name" value="RNaseIII"/>
    <property type="match status" value="1"/>
</dbReference>
<dbReference type="PROSITE" id="PS00517">
    <property type="entry name" value="RNASE_3_1"/>
    <property type="match status" value="1"/>
</dbReference>
<keyword evidence="9" id="KW-0479">Metal-binding</keyword>
<evidence type="ECO:0000259" key="12">
    <source>
        <dbReference type="PROSITE" id="PS50142"/>
    </source>
</evidence>
<feature type="domain" description="RNase III" evidence="12">
    <location>
        <begin position="3"/>
        <end position="125"/>
    </location>
</feature>
<dbReference type="HAMAP" id="MF_00104">
    <property type="entry name" value="RNase_III"/>
    <property type="match status" value="1"/>
</dbReference>
<protein>
    <recommendedName>
        <fullName evidence="9">Ribonuclease 3</fullName>
        <ecNumber evidence="9">3.1.26.3</ecNumber>
    </recommendedName>
    <alternativeName>
        <fullName evidence="9">Ribonuclease III</fullName>
        <shortName evidence="9">RNase III</shortName>
    </alternativeName>
</protein>
<keyword evidence="9" id="KW-0963">Cytoplasm</keyword>
<feature type="active site" evidence="9">
    <location>
        <position position="114"/>
    </location>
</feature>
<dbReference type="SMART" id="SM00358">
    <property type="entry name" value="DSRM"/>
    <property type="match status" value="1"/>
</dbReference>
<comment type="caution">
    <text evidence="13">The sequence shown here is derived from an EMBL/GenBank/DDBJ whole genome shotgun (WGS) entry which is preliminary data.</text>
</comment>
<keyword evidence="8 9" id="KW-0694">RNA-binding</keyword>
<gene>
    <name evidence="9" type="primary">rnc</name>
    <name evidence="13" type="ORF">D3878_07155</name>
</gene>
<feature type="domain" description="DRBM" evidence="11">
    <location>
        <begin position="152"/>
        <end position="222"/>
    </location>
</feature>
<keyword evidence="4 9" id="KW-0507">mRNA processing</keyword>
<reference evidence="14" key="1">
    <citation type="submission" date="2018-09" db="EMBL/GenBank/DDBJ databases">
        <authorList>
            <person name="Zhu H."/>
        </authorList>
    </citation>
    <scope>NUCLEOTIDE SEQUENCE [LARGE SCALE GENOMIC DNA]</scope>
    <source>
        <strain evidence="14">K1S02-23</strain>
    </source>
</reference>
<proteinExistence type="inferred from homology"/>
<dbReference type="CDD" id="cd00593">
    <property type="entry name" value="RIBOc"/>
    <property type="match status" value="1"/>
</dbReference>
<dbReference type="GO" id="GO:0004525">
    <property type="term" value="F:ribonuclease III activity"/>
    <property type="evidence" value="ECO:0007669"/>
    <property type="project" value="UniProtKB-UniRule"/>
</dbReference>
<keyword evidence="9" id="KW-0819">tRNA processing</keyword>
<dbReference type="FunFam" id="1.10.1520.10:FF:000001">
    <property type="entry name" value="Ribonuclease 3"/>
    <property type="match status" value="1"/>
</dbReference>
<dbReference type="PROSITE" id="PS50142">
    <property type="entry name" value="RNASE_3_2"/>
    <property type="match status" value="1"/>
</dbReference>
<comment type="similarity">
    <text evidence="2">Belongs to the ribonuclease III family.</text>
</comment>
<dbReference type="RefSeq" id="WP_119784836.1">
    <property type="nucleotide sequence ID" value="NZ_QYUQ01000002.1"/>
</dbReference>
<dbReference type="GO" id="GO:0046872">
    <property type="term" value="F:metal ion binding"/>
    <property type="evidence" value="ECO:0007669"/>
    <property type="project" value="UniProtKB-KW"/>
</dbReference>
<comment type="cofactor">
    <cofactor evidence="9">
        <name>Mg(2+)</name>
        <dbReference type="ChEBI" id="CHEBI:18420"/>
    </cofactor>
</comment>
<dbReference type="EMBL" id="QYUQ01000002">
    <property type="protein sequence ID" value="RJG01387.1"/>
    <property type="molecule type" value="Genomic_DNA"/>
</dbReference>
<comment type="catalytic activity">
    <reaction evidence="1 9">
        <text>Endonucleolytic cleavage to 5'-phosphomonoester.</text>
        <dbReference type="EC" id="3.1.26.3"/>
    </reaction>
</comment>
<dbReference type="GO" id="GO:0003725">
    <property type="term" value="F:double-stranded RNA binding"/>
    <property type="evidence" value="ECO:0007669"/>
    <property type="project" value="TreeGrafter"/>
</dbReference>
<evidence type="ECO:0000256" key="9">
    <source>
        <dbReference type="HAMAP-Rule" id="MF_00104"/>
    </source>
</evidence>
<dbReference type="SUPFAM" id="SSF69065">
    <property type="entry name" value="RNase III domain-like"/>
    <property type="match status" value="1"/>
</dbReference>
<evidence type="ECO:0000256" key="6">
    <source>
        <dbReference type="ARBA" id="ARBA00022759"/>
    </source>
</evidence>
<feature type="binding site" evidence="9">
    <location>
        <position position="111"/>
    </location>
    <ligand>
        <name>Mg(2+)</name>
        <dbReference type="ChEBI" id="CHEBI:18420"/>
    </ligand>
</feature>
<keyword evidence="9" id="KW-0460">Magnesium</keyword>
<keyword evidence="3 9" id="KW-0698">rRNA processing</keyword>
<dbReference type="Proteomes" id="UP000266327">
    <property type="component" value="Unassembled WGS sequence"/>
</dbReference>
<feature type="region of interest" description="Disordered" evidence="10">
    <location>
        <begin position="270"/>
        <end position="339"/>
    </location>
</feature>
<dbReference type="InterPro" id="IPR011907">
    <property type="entry name" value="RNase_III"/>
</dbReference>
<dbReference type="PANTHER" id="PTHR11207">
    <property type="entry name" value="RIBONUCLEASE III"/>
    <property type="match status" value="1"/>
</dbReference>
<keyword evidence="14" id="KW-1185">Reference proteome</keyword>
<evidence type="ECO:0000313" key="14">
    <source>
        <dbReference type="Proteomes" id="UP000266327"/>
    </source>
</evidence>
<dbReference type="GO" id="GO:0008033">
    <property type="term" value="P:tRNA processing"/>
    <property type="evidence" value="ECO:0007669"/>
    <property type="project" value="UniProtKB-KW"/>
</dbReference>
<sequence>MDLTLLQTRLGHTFKDAALLQQALTHRSHSSLHNERLEFLGDSILNCVVASLLFERYSKIDEGDLSRLRANLVKQQSLYEIAQRLELSQFLRLGEGELKSGGFRRPSILADTLEALFGAIFLDAGFEAARLVIRSLYIPILDTVDPKTLGKDAKTLLQEFLQGKKIALPQYNVVATHGAAHNQEFEIECLVPKLEIQVFGNGGSRRAGEQAAAKLALEAVQAALAKTPAAARKAKPRTSQLKLAGIATIQPDAPAEDPVPAPAAIATAKVPEARTEVRSAAKAAPKEPKEAKEPKETKAAAPKPADKEAVQPDAKPVSASATPAPDAVPAAGTTQAKKE</sequence>
<dbReference type="GO" id="GO:0006397">
    <property type="term" value="P:mRNA processing"/>
    <property type="evidence" value="ECO:0007669"/>
    <property type="project" value="UniProtKB-UniRule"/>
</dbReference>
<dbReference type="CDD" id="cd10845">
    <property type="entry name" value="DSRM_RNAse_III_family"/>
    <property type="match status" value="1"/>
</dbReference>
<dbReference type="EC" id="3.1.26.3" evidence="9"/>
<dbReference type="SMART" id="SM00535">
    <property type="entry name" value="RIBOc"/>
    <property type="match status" value="1"/>
</dbReference>
<feature type="compositionally biased region" description="Basic and acidic residues" evidence="10">
    <location>
        <begin position="271"/>
        <end position="310"/>
    </location>
</feature>
<dbReference type="PANTHER" id="PTHR11207:SF0">
    <property type="entry name" value="RIBONUCLEASE 3"/>
    <property type="match status" value="1"/>
</dbReference>
<organism evidence="13 14">
    <name type="scientific">Noviherbaspirillum sedimenti</name>
    <dbReference type="NCBI Taxonomy" id="2320865"/>
    <lineage>
        <taxon>Bacteria</taxon>
        <taxon>Pseudomonadati</taxon>
        <taxon>Pseudomonadota</taxon>
        <taxon>Betaproteobacteria</taxon>
        <taxon>Burkholderiales</taxon>
        <taxon>Oxalobacteraceae</taxon>
        <taxon>Noviherbaspirillum</taxon>
    </lineage>
</organism>
<evidence type="ECO:0000259" key="11">
    <source>
        <dbReference type="PROSITE" id="PS50137"/>
    </source>
</evidence>
<feature type="active site" evidence="9">
    <location>
        <position position="42"/>
    </location>
</feature>
<dbReference type="GO" id="GO:0010468">
    <property type="term" value="P:regulation of gene expression"/>
    <property type="evidence" value="ECO:0007669"/>
    <property type="project" value="TreeGrafter"/>
</dbReference>
<evidence type="ECO:0000256" key="10">
    <source>
        <dbReference type="SAM" id="MobiDB-lite"/>
    </source>
</evidence>
<evidence type="ECO:0000256" key="8">
    <source>
        <dbReference type="ARBA" id="ARBA00022884"/>
    </source>
</evidence>
<evidence type="ECO:0000256" key="1">
    <source>
        <dbReference type="ARBA" id="ARBA00000109"/>
    </source>
</evidence>
<name>A0A3A3FZ20_9BURK</name>
<keyword evidence="9" id="KW-0699">rRNA-binding</keyword>
<dbReference type="InterPro" id="IPR000999">
    <property type="entry name" value="RNase_III_dom"/>
</dbReference>
<evidence type="ECO:0000256" key="2">
    <source>
        <dbReference type="ARBA" id="ARBA00010183"/>
    </source>
</evidence>
<dbReference type="InterPro" id="IPR014720">
    <property type="entry name" value="dsRBD_dom"/>
</dbReference>
<evidence type="ECO:0000313" key="13">
    <source>
        <dbReference type="EMBL" id="RJG01387.1"/>
    </source>
</evidence>
<accession>A0A3A3FZ20</accession>
<keyword evidence="6 9" id="KW-0255">Endonuclease</keyword>
<dbReference type="Pfam" id="PF00035">
    <property type="entry name" value="dsrm"/>
    <property type="match status" value="1"/>
</dbReference>